<proteinExistence type="predicted"/>
<accession>A0AAU7JRL9</accession>
<name>A0AAU7JRL9_9MICO</name>
<sequence length="151" mass="16681">MAAHPWWRISGATKHCSRERLTRTYNGAAPLPYLIVAFDVLGGRFAIDGGGLGISLGKVCYWAPDALRWESTDLGHGAFVRAFVTGVTTKFYEDFRWPGWAEEVAALALDQGLSLWPPPFSAEGRDMAAVSRRPVPLSELHSFYDEAARQP</sequence>
<dbReference type="RefSeq" id="WP_406830505.1">
    <property type="nucleotide sequence ID" value="NZ_CP157483.1"/>
</dbReference>
<gene>
    <name evidence="1" type="ORF">ABEG17_16125</name>
</gene>
<protein>
    <submittedName>
        <fullName evidence="1">DUF2625 family protein</fullName>
    </submittedName>
</protein>
<evidence type="ECO:0000313" key="1">
    <source>
        <dbReference type="EMBL" id="XBO43078.1"/>
    </source>
</evidence>
<dbReference type="Pfam" id="PF10946">
    <property type="entry name" value="DUF2625"/>
    <property type="match status" value="1"/>
</dbReference>
<dbReference type="InterPro" id="IPR021239">
    <property type="entry name" value="DUF2625"/>
</dbReference>
<dbReference type="AlphaFoldDB" id="A0AAU7JRL9"/>
<reference evidence="1" key="1">
    <citation type="submission" date="2024-05" db="EMBL/GenBank/DDBJ databases">
        <authorList>
            <person name="Kim S."/>
            <person name="Heo J."/>
            <person name="Choi H."/>
            <person name="Choi Y."/>
            <person name="Kwon S.-W."/>
            <person name="Kim Y."/>
        </authorList>
    </citation>
    <scope>NUCLEOTIDE SEQUENCE</scope>
    <source>
        <strain evidence="1">KACC 23699</strain>
    </source>
</reference>
<dbReference type="EMBL" id="CP157483">
    <property type="protein sequence ID" value="XBO43078.1"/>
    <property type="molecule type" value="Genomic_DNA"/>
</dbReference>
<organism evidence="1">
    <name type="scientific">Pedococcus sp. KACC 23699</name>
    <dbReference type="NCBI Taxonomy" id="3149228"/>
    <lineage>
        <taxon>Bacteria</taxon>
        <taxon>Bacillati</taxon>
        <taxon>Actinomycetota</taxon>
        <taxon>Actinomycetes</taxon>
        <taxon>Micrococcales</taxon>
        <taxon>Intrasporangiaceae</taxon>
        <taxon>Pedococcus</taxon>
    </lineage>
</organism>